<dbReference type="GeneID" id="68104525"/>
<evidence type="ECO:0000256" key="9">
    <source>
        <dbReference type="SAM" id="Phobius"/>
    </source>
</evidence>
<keyword evidence="4 9" id="KW-1133">Transmembrane helix</keyword>
<feature type="transmembrane region" description="Helical" evidence="9">
    <location>
        <begin position="312"/>
        <end position="329"/>
    </location>
</feature>
<evidence type="ECO:0000313" key="11">
    <source>
        <dbReference type="EMBL" id="KAG2373464.1"/>
    </source>
</evidence>
<dbReference type="GO" id="GO:0000166">
    <property type="term" value="F:nucleotide binding"/>
    <property type="evidence" value="ECO:0007669"/>
    <property type="project" value="UniProtKB-KW"/>
</dbReference>
<evidence type="ECO:0000256" key="3">
    <source>
        <dbReference type="ARBA" id="ARBA00022741"/>
    </source>
</evidence>
<dbReference type="PANTHER" id="PTHR11920:SF335">
    <property type="entry name" value="GUANYLATE CYCLASE"/>
    <property type="match status" value="1"/>
</dbReference>
<dbReference type="InterPro" id="IPR001054">
    <property type="entry name" value="A/G_cyclase"/>
</dbReference>
<dbReference type="Pfam" id="PF00211">
    <property type="entry name" value="Guanylate_cyc"/>
    <property type="match status" value="1"/>
</dbReference>
<feature type="compositionally biased region" description="Polar residues" evidence="8">
    <location>
        <begin position="1726"/>
        <end position="1744"/>
    </location>
</feature>
<feature type="transmembrane region" description="Helical" evidence="9">
    <location>
        <begin position="193"/>
        <end position="215"/>
    </location>
</feature>
<keyword evidence="5 9" id="KW-0472">Membrane</keyword>
<dbReference type="PANTHER" id="PTHR11920">
    <property type="entry name" value="GUANYLYL CYCLASE"/>
    <property type="match status" value="1"/>
</dbReference>
<dbReference type="PROSITE" id="PS50125">
    <property type="entry name" value="GUANYLATE_CYCLASE_2"/>
    <property type="match status" value="1"/>
</dbReference>
<keyword evidence="2 9" id="KW-0812">Transmembrane</keyword>
<proteinExistence type="inferred from homology"/>
<comment type="caution">
    <text evidence="11">The sequence shown here is derived from an EMBL/GenBank/DDBJ whole genome shotgun (WGS) entry which is preliminary data.</text>
</comment>
<dbReference type="GO" id="GO:0016020">
    <property type="term" value="C:membrane"/>
    <property type="evidence" value="ECO:0007669"/>
    <property type="project" value="UniProtKB-SubCell"/>
</dbReference>
<comment type="subcellular location">
    <subcellularLocation>
        <location evidence="1">Membrane</location>
    </subcellularLocation>
</comment>
<dbReference type="SUPFAM" id="SSF55073">
    <property type="entry name" value="Nucleotide cyclase"/>
    <property type="match status" value="1"/>
</dbReference>
<dbReference type="GO" id="GO:0009190">
    <property type="term" value="P:cyclic nucleotide biosynthetic process"/>
    <property type="evidence" value="ECO:0007669"/>
    <property type="project" value="InterPro"/>
</dbReference>
<dbReference type="Gene3D" id="3.30.70.1230">
    <property type="entry name" value="Nucleotide cyclase"/>
    <property type="match status" value="1"/>
</dbReference>
<dbReference type="SUPFAM" id="SSF55785">
    <property type="entry name" value="PYP-like sensor domain (PAS domain)"/>
    <property type="match status" value="1"/>
</dbReference>
<feature type="domain" description="Guanylate cyclase" evidence="10">
    <location>
        <begin position="1493"/>
        <end position="1621"/>
    </location>
</feature>
<feature type="transmembrane region" description="Helical" evidence="9">
    <location>
        <begin position="369"/>
        <end position="393"/>
    </location>
</feature>
<sequence length="1744" mass="197271">MNNRFSFNNATNNNYSVQASYESEYPDSHDQAGSMIDSGTSKTSNQSSSVLTNTGTMSKVRDQFFVFLVNLNTKTSKISNRKEALLNALLYVYVFYVSVIVSSYSSLFLYNDDGSSNTTSSQRNWGLVGGWIWRALFYPVNFALEHYPYEVIVAFSCVFVAVELGFLSLCYAFRLLSDRGHAALPQIRRVLRWVATLFVVFSPFIAWVHCVPLSVNHSTQQVLVYFPHVSVLSSMNIAFMVIGIVGCILSMIVVVIGAFISVETIPPPMKYVLFAMEREHPLVVLILTNMASVIVTTICGTQYLIVSSCIKIVLGLVTCFLFVKALPFYKRWENSFVIGIMSCKVIGPLGPFVSSFFTGNNDVESIGGAITGATLAAFFFAFLIGFIASEIYLRVILSWARKPLLEYFNNKGASKSAAVQIYNQFDNMKEMKRLNTFIKFSLSSFETREDSDFSIANAFITKCGSNKALLDVDFLILSALYFGFFGAEDDHLMNTVTAISNLSRAVKQAPSIIQKYHIVLRMKEIETNASNAKTFNIELKQQLTNVDKKQQVVMYFHREFFKELLLEKPSLTKLDNINRTICKLLNDCDNIFRNMFLTHKNNKTLLRAYASFLETCRWETETAKQLYEEANMLEEEDARREKKKTSTNPQKPIAKNKIVPAVRSSLELFDEKEQQPAAEGYPAQDFMDEKPTDEDKWESVSVAGNEDEKKEQFYRAAINTKEDLNSFRVWFAIFCVLSTLVIATCLVTSLLLLENFSKQISLQEKVCSLSGIPHLLNIEIRAVQARLNMASHEIDKIELAQIRIIAKHQMEFLFKKIHDVQEASTSGEFIDQVVKTYTNVEWKYFVPVAQADESLMPIYDVSNASIGDFVDLLVDSGEDIMAMLNDWHEFNKTIANYHFLLIYLNKDVAANAFDSFCVSFLEGTKTTTQQSSIIFHSIYGIVLGLYVIFVMIYIAVMRTQLLQINRLISAVFGRIPNDETGKVYHSFAKKIEDTHLHKVRIAVFTPQVLFSSMTVAVVAIVVIVWILLIVEYNSNAKKAQTTMMATNSLNTVVKSIMLANFNLVEIAKRSRLVSSTFSELKRVNQEQLITATSTWRSLTVGMESQNYKSAVYHVFPEIDQLLSGGCSNVSSNVTSKLESPIPYNASEVESEELQAVLSQYSNAACLGMEDLIDIISSHLTELTQEFFSGQLSSEVSIEIYFSHIYYYSVAFSRKIFEFISTFVNLSKSPSVIITYVCAFTGTALLLVLFYFSYNSLQTFWNEKHAMRTLLNYIHWSVIETHDHLKEYVLSHEISGYTYQFMNKMYSKLKNTERAGKNAEANNNLDDPFSMTRSILSAAVDGVALCSQTGKDLTWSIQEFNKSAEEMFMHKRNEIFGLDISITFSTESHSQIKKILNGMMSSHSYCSEILETNCLRKNKTTFPAKVTICLTYFQKKPIVTFFFRDITMEKKQNSLIQEEKQKSEQLLLNILPKPVAIRLMEGERNIYEKIPDLSVFFSDMVGFTKMSSKMEASELVLMLNEIVESMDLLTDKHGLDKIKTIGDAYFCVGGAYASKVSDHPERMLKFCIDIFTFLHKYNKEKKKKVNVRIGIHTGAAVGGVIGTKKFAFDLWGDTINTASRMESTGVEGRVQISRSCYERVYDLGYQFEEREPIEVKGKGKMQTYLLAAKHHPSPIPGSESGLNDDSKSQTFDETSSSVTLEITKPLSRTLGSISADNLSESERDSAANRSNKSVKTNSQPNMLKK</sequence>
<protein>
    <recommendedName>
        <fullName evidence="10">Guanylate cyclase domain-containing protein</fullName>
    </recommendedName>
</protein>
<name>A0AA88GDD4_NAELO</name>
<dbReference type="NCBIfam" id="TIGR00229">
    <property type="entry name" value="sensory_box"/>
    <property type="match status" value="1"/>
</dbReference>
<feature type="transmembrane region" description="Helical" evidence="9">
    <location>
        <begin position="84"/>
        <end position="110"/>
    </location>
</feature>
<dbReference type="InterPro" id="IPR000014">
    <property type="entry name" value="PAS"/>
</dbReference>
<reference evidence="11 12" key="1">
    <citation type="journal article" date="2018" name="BMC Genomics">
        <title>The genome of Naegleria lovaniensis, the basis for a comparative approach to unravel pathogenicity factors of the human pathogenic amoeba N. fowleri.</title>
        <authorList>
            <person name="Liechti N."/>
            <person name="Schurch N."/>
            <person name="Bruggmann R."/>
            <person name="Wittwer M."/>
        </authorList>
    </citation>
    <scope>NUCLEOTIDE SEQUENCE [LARGE SCALE GENOMIC DNA]</scope>
    <source>
        <strain evidence="11 12">ATCC 30569</strain>
    </source>
</reference>
<evidence type="ECO:0000313" key="12">
    <source>
        <dbReference type="Proteomes" id="UP000816034"/>
    </source>
</evidence>
<dbReference type="InterPro" id="IPR035965">
    <property type="entry name" value="PAS-like_dom_sf"/>
</dbReference>
<feature type="compositionally biased region" description="Polar residues" evidence="8">
    <location>
        <begin position="1679"/>
        <end position="1699"/>
    </location>
</feature>
<evidence type="ECO:0000256" key="8">
    <source>
        <dbReference type="SAM" id="MobiDB-lite"/>
    </source>
</evidence>
<dbReference type="RefSeq" id="XP_044542638.1">
    <property type="nucleotide sequence ID" value="XM_044687797.1"/>
</dbReference>
<organism evidence="11 12">
    <name type="scientific">Naegleria lovaniensis</name>
    <name type="common">Amoeba</name>
    <dbReference type="NCBI Taxonomy" id="51637"/>
    <lineage>
        <taxon>Eukaryota</taxon>
        <taxon>Discoba</taxon>
        <taxon>Heterolobosea</taxon>
        <taxon>Tetramitia</taxon>
        <taxon>Eutetramitia</taxon>
        <taxon>Vahlkampfiidae</taxon>
        <taxon>Naegleria</taxon>
    </lineage>
</organism>
<feature type="transmembrane region" description="Helical" evidence="9">
    <location>
        <begin position="282"/>
        <end position="306"/>
    </location>
</feature>
<dbReference type="Pfam" id="PF25474">
    <property type="entry name" value="TPR_TmcB"/>
    <property type="match status" value="1"/>
</dbReference>
<dbReference type="InterPro" id="IPR018297">
    <property type="entry name" value="A/G_cyclase_CS"/>
</dbReference>
<feature type="transmembrane region" description="Helical" evidence="9">
    <location>
        <begin position="729"/>
        <end position="753"/>
    </location>
</feature>
<feature type="compositionally biased region" description="Polar residues" evidence="8">
    <location>
        <begin position="1708"/>
        <end position="1717"/>
    </location>
</feature>
<keyword evidence="3" id="KW-0547">Nucleotide-binding</keyword>
<accession>A0AA88GDD4</accession>
<feature type="transmembrane region" description="Helical" evidence="9">
    <location>
        <begin position="336"/>
        <end position="357"/>
    </location>
</feature>
<dbReference type="CDD" id="cd07302">
    <property type="entry name" value="CHD"/>
    <property type="match status" value="1"/>
</dbReference>
<comment type="similarity">
    <text evidence="7">Belongs to the adenylyl cyclase class-4/guanylyl cyclase family.</text>
</comment>
<feature type="transmembrane region" description="Helical" evidence="9">
    <location>
        <begin position="1008"/>
        <end position="1030"/>
    </location>
</feature>
<feature type="region of interest" description="Disordered" evidence="8">
    <location>
        <begin position="1669"/>
        <end position="1744"/>
    </location>
</feature>
<dbReference type="InterPro" id="IPR057352">
    <property type="entry name" value="TPR_TmcB/C"/>
</dbReference>
<evidence type="ECO:0000256" key="4">
    <source>
        <dbReference type="ARBA" id="ARBA00022989"/>
    </source>
</evidence>
<dbReference type="GO" id="GO:0016849">
    <property type="term" value="F:phosphorus-oxygen lyase activity"/>
    <property type="evidence" value="ECO:0007669"/>
    <property type="project" value="InterPro"/>
</dbReference>
<feature type="transmembrane region" description="Helical" evidence="9">
    <location>
        <begin position="1232"/>
        <end position="1253"/>
    </location>
</feature>
<feature type="transmembrane region" description="Helical" evidence="9">
    <location>
        <begin position="933"/>
        <end position="956"/>
    </location>
</feature>
<keyword evidence="12" id="KW-1185">Reference proteome</keyword>
<keyword evidence="6 7" id="KW-0456">Lyase</keyword>
<dbReference type="InterPro" id="IPR050401">
    <property type="entry name" value="Cyclic_nucleotide_synthase"/>
</dbReference>
<dbReference type="EMBL" id="PYSW02000054">
    <property type="protein sequence ID" value="KAG2373464.1"/>
    <property type="molecule type" value="Genomic_DNA"/>
</dbReference>
<evidence type="ECO:0000256" key="2">
    <source>
        <dbReference type="ARBA" id="ARBA00022692"/>
    </source>
</evidence>
<dbReference type="InterPro" id="IPR029787">
    <property type="entry name" value="Nucleotide_cyclase"/>
</dbReference>
<feature type="region of interest" description="Disordered" evidence="8">
    <location>
        <begin position="672"/>
        <end position="692"/>
    </location>
</feature>
<evidence type="ECO:0000256" key="5">
    <source>
        <dbReference type="ARBA" id="ARBA00023136"/>
    </source>
</evidence>
<dbReference type="Pfam" id="PF13426">
    <property type="entry name" value="PAS_9"/>
    <property type="match status" value="1"/>
</dbReference>
<dbReference type="SMART" id="SM00044">
    <property type="entry name" value="CYCc"/>
    <property type="match status" value="1"/>
</dbReference>
<evidence type="ECO:0000256" key="7">
    <source>
        <dbReference type="RuleBase" id="RU000405"/>
    </source>
</evidence>
<dbReference type="Proteomes" id="UP000816034">
    <property type="component" value="Unassembled WGS sequence"/>
</dbReference>
<gene>
    <name evidence="11" type="ORF">C9374_012071</name>
</gene>
<feature type="transmembrane region" description="Helical" evidence="9">
    <location>
        <begin position="151"/>
        <end position="173"/>
    </location>
</feature>
<dbReference type="GO" id="GO:0035556">
    <property type="term" value="P:intracellular signal transduction"/>
    <property type="evidence" value="ECO:0007669"/>
    <property type="project" value="InterPro"/>
</dbReference>
<evidence type="ECO:0000256" key="6">
    <source>
        <dbReference type="ARBA" id="ARBA00023239"/>
    </source>
</evidence>
<feature type="compositionally biased region" description="Low complexity" evidence="8">
    <location>
        <begin position="38"/>
        <end position="52"/>
    </location>
</feature>
<evidence type="ECO:0000256" key="1">
    <source>
        <dbReference type="ARBA" id="ARBA00004370"/>
    </source>
</evidence>
<feature type="region of interest" description="Disordered" evidence="8">
    <location>
        <begin position="21"/>
        <end position="52"/>
    </location>
</feature>
<feature type="transmembrane region" description="Helical" evidence="9">
    <location>
        <begin position="235"/>
        <end position="262"/>
    </location>
</feature>
<evidence type="ECO:0000259" key="10">
    <source>
        <dbReference type="PROSITE" id="PS50125"/>
    </source>
</evidence>
<dbReference type="Gene3D" id="3.30.450.20">
    <property type="entry name" value="PAS domain"/>
    <property type="match status" value="1"/>
</dbReference>
<dbReference type="PROSITE" id="PS00452">
    <property type="entry name" value="GUANYLATE_CYCLASE_1"/>
    <property type="match status" value="1"/>
</dbReference>